<evidence type="ECO:0000313" key="3">
    <source>
        <dbReference type="EMBL" id="RSK67243.1"/>
    </source>
</evidence>
<evidence type="ECO:0000313" key="2">
    <source>
        <dbReference type="EMBL" id="MEB7542654.1"/>
    </source>
</evidence>
<dbReference type="Proteomes" id="UP001310558">
    <property type="component" value="Unassembled WGS sequence"/>
</dbReference>
<organism evidence="3 4">
    <name type="scientific">Enterobacter huaxiensis</name>
    <dbReference type="NCBI Taxonomy" id="2494702"/>
    <lineage>
        <taxon>Bacteria</taxon>
        <taxon>Pseudomonadati</taxon>
        <taxon>Pseudomonadota</taxon>
        <taxon>Gammaproteobacteria</taxon>
        <taxon>Enterobacterales</taxon>
        <taxon>Enterobacteriaceae</taxon>
        <taxon>Enterobacter</taxon>
    </lineage>
</organism>
<evidence type="ECO:0000313" key="4">
    <source>
        <dbReference type="Proteomes" id="UP000276389"/>
    </source>
</evidence>
<dbReference type="OrthoDB" id="9809788at2"/>
<evidence type="ECO:0000259" key="1">
    <source>
        <dbReference type="Pfam" id="PF06904"/>
    </source>
</evidence>
<gene>
    <name evidence="3" type="ORF">EJE24_11780</name>
    <name evidence="2" type="ORF">NGC28_09350</name>
</gene>
<dbReference type="InterPro" id="IPR009683">
    <property type="entry name" value="Extensin-like_C"/>
</dbReference>
<reference evidence="2 5" key="2">
    <citation type="submission" date="2022-06" db="EMBL/GenBank/DDBJ databases">
        <title>Whole Genome analysis of Bacterial isolates collected during year 2020 from Guwahati, Assam, India.</title>
        <authorList>
            <person name="Mendem S.K."/>
            <person name="Rakshit O."/>
            <person name="Murugesan D."/>
            <person name="Saikia K."/>
            <person name="Shome R."/>
            <person name="Raisen C."/>
            <person name="Holmes M.A."/>
            <person name="Shome B.R."/>
        </authorList>
    </citation>
    <scope>NUCLEOTIDE SEQUENCE [LARGE SCALE GENOMIC DNA]</scope>
    <source>
        <strain evidence="2 5">Sil NS 53</strain>
    </source>
</reference>
<dbReference type="RefSeq" id="WP_119935339.1">
    <property type="nucleotide sequence ID" value="NZ_CAMLPR010000023.1"/>
</dbReference>
<accession>A0A428LQV3</accession>
<evidence type="ECO:0000313" key="5">
    <source>
        <dbReference type="Proteomes" id="UP001310558"/>
    </source>
</evidence>
<keyword evidence="5" id="KW-1185">Reference proteome</keyword>
<dbReference type="Proteomes" id="UP000276389">
    <property type="component" value="Unassembled WGS sequence"/>
</dbReference>
<proteinExistence type="predicted"/>
<feature type="domain" description="Extensin-like C-terminal" evidence="1">
    <location>
        <begin position="54"/>
        <end position="227"/>
    </location>
</feature>
<dbReference type="EMBL" id="JAMWJU010000001">
    <property type="protein sequence ID" value="MEB7542654.1"/>
    <property type="molecule type" value="Genomic_DNA"/>
</dbReference>
<protein>
    <submittedName>
        <fullName evidence="2 3">Extensin</fullName>
    </submittedName>
</protein>
<dbReference type="Pfam" id="PF06904">
    <property type="entry name" value="Extensin-like_C"/>
    <property type="match status" value="1"/>
</dbReference>
<sequence length="227" mass="24948">MKGKSVLTVCLIVAVATVGYRWLPSYYNPFTPLTLDDPPGKITQFKLRRLTPHACERLLSQANQRALIRTQAVADSAGECPLSNVVRVRDFGPVSLNSSFLASCPLALSSALFVSQQARPLTKTFMGSELTRIEHVGSFACRNIYHRPDARRSEHATAEALDISAFRLANGERITVLKGWRSAKTQPWLQALLAASCGYYGNGLGPEYNAAHANHFHLGMRGFGLCR</sequence>
<dbReference type="EMBL" id="RWHU01000004">
    <property type="protein sequence ID" value="RSK67243.1"/>
    <property type="molecule type" value="Genomic_DNA"/>
</dbReference>
<comment type="caution">
    <text evidence="3">The sequence shown here is derived from an EMBL/GenBank/DDBJ whole genome shotgun (WGS) entry which is preliminary data.</text>
</comment>
<name>A0A428LQV3_9ENTR</name>
<dbReference type="AlphaFoldDB" id="A0A428LQV3"/>
<reference evidence="3 4" key="1">
    <citation type="submission" date="2018-12" db="EMBL/GenBank/DDBJ databases">
        <title>The Genome Submission of two Enterobacter spp. strains.</title>
        <authorList>
            <person name="Wu W."/>
            <person name="Wei L."/>
            <person name="Feng Y."/>
            <person name="Zong Z."/>
        </authorList>
    </citation>
    <scope>NUCLEOTIDE SEQUENCE [LARGE SCALE GENOMIC DNA]</scope>
    <source>
        <strain evidence="3 4">WCHEHu045002</strain>
    </source>
</reference>